<dbReference type="RefSeq" id="WP_028170800.1">
    <property type="nucleotide sequence ID" value="NZ_CP139628.1"/>
</dbReference>
<evidence type="ECO:0000313" key="3">
    <source>
        <dbReference type="Proteomes" id="UP000063308"/>
    </source>
</evidence>
<dbReference type="Proteomes" id="UP000063308">
    <property type="component" value="Chromosome"/>
</dbReference>
<name>A0A0E4BU52_9BRAD</name>
<evidence type="ECO:0000313" key="2">
    <source>
        <dbReference type="EMBL" id="BAR60939.1"/>
    </source>
</evidence>
<dbReference type="GO" id="GO:0006629">
    <property type="term" value="P:lipid metabolic process"/>
    <property type="evidence" value="ECO:0007669"/>
    <property type="project" value="InterPro"/>
</dbReference>
<proteinExistence type="predicted"/>
<evidence type="ECO:0000259" key="1">
    <source>
        <dbReference type="PROSITE" id="PS51704"/>
    </source>
</evidence>
<sequence length="253" mass="28058">MVFIAGHRGGRNLWPENSLTGFRNLCKEGVDAVEFDVHQSTDGGLVVIHDPLLDRTTFESGPVGERSLRRLTATRLRDAGDECIPTLDEVLDVFSETELELHIEIKTDALGNSYSGLEARLISEIKRRGLERRAVITCFVPGVIETVLRRWPEARVLVSLDRRSAEMMGGIKPAFAQLAAIPGCIVAVEKSLLGLALPLALKMLGSERLGAWVTNEPEEIAYWLAQPVRQITTDRPDLAVSIRRRLETMPARP</sequence>
<protein>
    <recommendedName>
        <fullName evidence="1">GP-PDE domain-containing protein</fullName>
    </recommendedName>
</protein>
<dbReference type="Gene3D" id="3.20.20.190">
    <property type="entry name" value="Phosphatidylinositol (PI) phosphodiesterase"/>
    <property type="match status" value="1"/>
</dbReference>
<reference evidence="2 3" key="1">
    <citation type="submission" date="2014-11" db="EMBL/GenBank/DDBJ databases">
        <title>Symbiosis island explosion on the genome of extra-slow-growing strains of soybean bradyrhizobia with massive insertion sequences.</title>
        <authorList>
            <person name="Iida T."/>
            <person name="Minamisawa K."/>
        </authorList>
    </citation>
    <scope>NUCLEOTIDE SEQUENCE [LARGE SCALE GENOMIC DNA]</scope>
    <source>
        <strain evidence="2 3">NK6</strain>
    </source>
</reference>
<dbReference type="Pfam" id="PF03009">
    <property type="entry name" value="GDPD"/>
    <property type="match status" value="1"/>
</dbReference>
<dbReference type="GO" id="GO:0008081">
    <property type="term" value="F:phosphoric diester hydrolase activity"/>
    <property type="evidence" value="ECO:0007669"/>
    <property type="project" value="InterPro"/>
</dbReference>
<feature type="domain" description="GP-PDE" evidence="1">
    <location>
        <begin position="2"/>
        <end position="243"/>
    </location>
</feature>
<dbReference type="CDD" id="cd08565">
    <property type="entry name" value="GDPD_pAtGDE_like"/>
    <property type="match status" value="1"/>
</dbReference>
<accession>A0A0E4BU52</accession>
<dbReference type="SUPFAM" id="SSF51695">
    <property type="entry name" value="PLC-like phosphodiesterases"/>
    <property type="match status" value="1"/>
</dbReference>
<dbReference type="PANTHER" id="PTHR46211">
    <property type="entry name" value="GLYCEROPHOSPHORYL DIESTER PHOSPHODIESTERASE"/>
    <property type="match status" value="1"/>
</dbReference>
<gene>
    <name evidence="2" type="ORF">NK6_7788</name>
</gene>
<organism evidence="2 3">
    <name type="scientific">Bradyrhizobium diazoefficiens</name>
    <dbReference type="NCBI Taxonomy" id="1355477"/>
    <lineage>
        <taxon>Bacteria</taxon>
        <taxon>Pseudomonadati</taxon>
        <taxon>Pseudomonadota</taxon>
        <taxon>Alphaproteobacteria</taxon>
        <taxon>Hyphomicrobiales</taxon>
        <taxon>Nitrobacteraceae</taxon>
        <taxon>Bradyrhizobium</taxon>
    </lineage>
</organism>
<dbReference type="PROSITE" id="PS51704">
    <property type="entry name" value="GP_PDE"/>
    <property type="match status" value="1"/>
</dbReference>
<dbReference type="EMBL" id="AP014685">
    <property type="protein sequence ID" value="BAR60939.1"/>
    <property type="molecule type" value="Genomic_DNA"/>
</dbReference>
<dbReference type="InterPro" id="IPR017946">
    <property type="entry name" value="PLC-like_Pdiesterase_TIM-brl"/>
</dbReference>
<dbReference type="AlphaFoldDB" id="A0A0E4BU52"/>
<dbReference type="PANTHER" id="PTHR46211:SF14">
    <property type="entry name" value="GLYCEROPHOSPHODIESTER PHOSPHODIESTERASE"/>
    <property type="match status" value="1"/>
</dbReference>
<dbReference type="InterPro" id="IPR030395">
    <property type="entry name" value="GP_PDE_dom"/>
</dbReference>